<protein>
    <recommendedName>
        <fullName evidence="3">Phage tail-collar fibre protein</fullName>
    </recommendedName>
</protein>
<sequence length="280" mass="29355">LIDATACYLSSLASKPTALSLSYALETRVGAAAFAERDDSGSFCPSGLLVSALGPQDTAFVLTAGTDLDFVEVGGAALLDDEIVRIDAFDPATLSGTLARGCVDTVPASHAAGARLWFLDDETAIDPTEYAPSVTVQARQLTQTSEGQLDPALAAVDSLLTAQRQGRPYPPGLFRIGGASYPASITGDVVLTWAHRDRLLQADQLIDTGQGSIGPESGTTYSARLLRTDTQAVLASQTGIAGTTATLATTYVGSVIAELWSVRDGLDSHQRWRHTFAHTI</sequence>
<gene>
    <name evidence="1" type="ORF">SAMN04244571_04056</name>
</gene>
<reference evidence="1 2" key="1">
    <citation type="submission" date="2016-10" db="EMBL/GenBank/DDBJ databases">
        <authorList>
            <person name="Varghese N."/>
            <person name="Submissions S."/>
        </authorList>
    </citation>
    <scope>NUCLEOTIDE SEQUENCE [LARGE SCALE GENOMIC DNA]</scope>
    <source>
        <strain evidence="1 2">DSM 282</strain>
    </source>
</reference>
<name>A0A1I1CA19_9GAMM</name>
<accession>A0A1I1CA19</accession>
<evidence type="ECO:0000313" key="1">
    <source>
        <dbReference type="EMBL" id="SFB58846.1"/>
    </source>
</evidence>
<proteinExistence type="predicted"/>
<evidence type="ECO:0008006" key="3">
    <source>
        <dbReference type="Google" id="ProtNLM"/>
    </source>
</evidence>
<comment type="caution">
    <text evidence="1">The sequence shown here is derived from an EMBL/GenBank/DDBJ whole genome shotgun (WGS) entry which is preliminary data.</text>
</comment>
<organism evidence="1 2">
    <name type="scientific">Azotobacter beijerinckii</name>
    <dbReference type="NCBI Taxonomy" id="170623"/>
    <lineage>
        <taxon>Bacteria</taxon>
        <taxon>Pseudomonadati</taxon>
        <taxon>Pseudomonadota</taxon>
        <taxon>Gammaproteobacteria</taxon>
        <taxon>Pseudomonadales</taxon>
        <taxon>Pseudomonadaceae</taxon>
        <taxon>Azotobacter</taxon>
    </lineage>
</organism>
<evidence type="ECO:0000313" key="2">
    <source>
        <dbReference type="Proteomes" id="UP000198861"/>
    </source>
</evidence>
<feature type="non-terminal residue" evidence="1">
    <location>
        <position position="1"/>
    </location>
</feature>
<keyword evidence="2" id="KW-1185">Reference proteome</keyword>
<dbReference type="EMBL" id="FOKJ01000099">
    <property type="protein sequence ID" value="SFB58846.1"/>
    <property type="molecule type" value="Genomic_DNA"/>
</dbReference>
<dbReference type="Proteomes" id="UP000198861">
    <property type="component" value="Unassembled WGS sequence"/>
</dbReference>